<feature type="domain" description="Bacterial alpha-L-rhamnosidase N-terminal" evidence="4">
    <location>
        <begin position="37"/>
        <end position="200"/>
    </location>
</feature>
<evidence type="ECO:0000313" key="6">
    <source>
        <dbReference type="EMBL" id="MBC8541201.1"/>
    </source>
</evidence>
<dbReference type="GO" id="GO:0005975">
    <property type="term" value="P:carbohydrate metabolic process"/>
    <property type="evidence" value="ECO:0007669"/>
    <property type="project" value="InterPro"/>
</dbReference>
<evidence type="ECO:0000259" key="5">
    <source>
        <dbReference type="Pfam" id="PF17389"/>
    </source>
</evidence>
<dbReference type="InterPro" id="IPR012341">
    <property type="entry name" value="6hp_glycosidase-like_sf"/>
</dbReference>
<dbReference type="Proteomes" id="UP000611762">
    <property type="component" value="Unassembled WGS sequence"/>
</dbReference>
<feature type="domain" description="Alpha-L-rhamnosidase concanavalin-like" evidence="3">
    <location>
        <begin position="214"/>
        <end position="318"/>
    </location>
</feature>
<dbReference type="AlphaFoldDB" id="A0A926DMT3"/>
<dbReference type="InterPro" id="IPR035396">
    <property type="entry name" value="Bac_rhamnosid6H"/>
</dbReference>
<evidence type="ECO:0000259" key="3">
    <source>
        <dbReference type="Pfam" id="PF05592"/>
    </source>
</evidence>
<feature type="domain" description="Alpha-L-rhamnosidase six-hairpin glycosidase" evidence="5">
    <location>
        <begin position="327"/>
        <end position="669"/>
    </location>
</feature>
<dbReference type="InterPro" id="IPR016007">
    <property type="entry name" value="Alpha_rhamnosid"/>
</dbReference>
<dbReference type="GO" id="GO:0030596">
    <property type="term" value="F:alpha-L-rhamnosidase activity"/>
    <property type="evidence" value="ECO:0007669"/>
    <property type="project" value="UniProtKB-EC"/>
</dbReference>
<comment type="catalytic activity">
    <reaction evidence="1">
        <text>Hydrolysis of terminal non-reducing alpha-L-rhamnose residues in alpha-L-rhamnosides.</text>
        <dbReference type="EC" id="3.2.1.40"/>
    </reaction>
</comment>
<accession>A0A926DMT3</accession>
<evidence type="ECO:0000256" key="1">
    <source>
        <dbReference type="ARBA" id="ARBA00001445"/>
    </source>
</evidence>
<dbReference type="PANTHER" id="PTHR33307:SF6">
    <property type="entry name" value="ALPHA-RHAMNOSIDASE (EUROFUNG)-RELATED"/>
    <property type="match status" value="1"/>
</dbReference>
<dbReference type="InterPro" id="IPR008928">
    <property type="entry name" value="6-hairpin_glycosidase_sf"/>
</dbReference>
<comment type="caution">
    <text evidence="6">The sequence shown here is derived from an EMBL/GenBank/DDBJ whole genome shotgun (WGS) entry which is preliminary data.</text>
</comment>
<organism evidence="6 7">
    <name type="scientific">Congzhengia minquanensis</name>
    <dbReference type="NCBI Taxonomy" id="2763657"/>
    <lineage>
        <taxon>Bacteria</taxon>
        <taxon>Bacillati</taxon>
        <taxon>Bacillota</taxon>
        <taxon>Clostridia</taxon>
        <taxon>Eubacteriales</taxon>
        <taxon>Oscillospiraceae</taxon>
        <taxon>Congzhengia</taxon>
    </lineage>
</organism>
<proteinExistence type="predicted"/>
<dbReference type="InterPro" id="IPR013737">
    <property type="entry name" value="Bac_rhamnosid_N"/>
</dbReference>
<dbReference type="Gene3D" id="1.50.10.10">
    <property type="match status" value="1"/>
</dbReference>
<evidence type="ECO:0000313" key="7">
    <source>
        <dbReference type="Proteomes" id="UP000611762"/>
    </source>
</evidence>
<dbReference type="RefSeq" id="WP_249313178.1">
    <property type="nucleotide sequence ID" value="NZ_JACRSU010000003.1"/>
</dbReference>
<keyword evidence="6" id="KW-0378">Hydrolase</keyword>
<dbReference type="Pfam" id="PF08531">
    <property type="entry name" value="Bac_rhamnosid_N"/>
    <property type="match status" value="1"/>
</dbReference>
<dbReference type="EMBL" id="JACRSU010000003">
    <property type="protein sequence ID" value="MBC8541201.1"/>
    <property type="molecule type" value="Genomic_DNA"/>
</dbReference>
<dbReference type="Gene3D" id="2.60.420.10">
    <property type="entry name" value="Maltose phosphorylase, domain 3"/>
    <property type="match status" value="1"/>
</dbReference>
<keyword evidence="7" id="KW-1185">Reference proteome</keyword>
<dbReference type="SUPFAM" id="SSF48208">
    <property type="entry name" value="Six-hairpin glycosidases"/>
    <property type="match status" value="1"/>
</dbReference>
<dbReference type="Pfam" id="PF05592">
    <property type="entry name" value="Bac_rhamnosid"/>
    <property type="match status" value="1"/>
</dbReference>
<dbReference type="Gene3D" id="2.60.120.260">
    <property type="entry name" value="Galactose-binding domain-like"/>
    <property type="match status" value="2"/>
</dbReference>
<dbReference type="EC" id="3.2.1.40" evidence="2"/>
<gene>
    <name evidence="6" type="ORF">H8698_09465</name>
</gene>
<evidence type="ECO:0000256" key="2">
    <source>
        <dbReference type="ARBA" id="ARBA00012652"/>
    </source>
</evidence>
<dbReference type="InterPro" id="IPR008902">
    <property type="entry name" value="Rhamnosid_concanavalin"/>
</dbReference>
<reference evidence="6" key="1">
    <citation type="submission" date="2020-08" db="EMBL/GenBank/DDBJ databases">
        <title>Genome public.</title>
        <authorList>
            <person name="Liu C."/>
            <person name="Sun Q."/>
        </authorList>
    </citation>
    <scope>NUCLEOTIDE SEQUENCE</scope>
    <source>
        <strain evidence="6">H8</strain>
    </source>
</reference>
<sequence length="782" mass="87025">MNLSMNFIKANDQMCTFDHHVNAPLFRKRFTLDNTPRWAKITICGLGFYELYVNGKNITKGPLAPYISAPDDLCYFDCYDVADYLTEGENVIGVMLGNGMHNAFGGFIWDFEKASWRSSVKFAMTLTANGQELFSADETFVTHPSPITFDDLRMGCWYDANLELPGWSEPGFDDSSWQPAQSADAPRGTPKLCEAEPIAVSAEIKPVNIFKCTGGYIYDFGVNTAGVCRLKINGRPGQKITMTHVEILMDKKPYLENISFVRPESWDIYQKYNQKDVYICRGGEAEFVPCFTYHGFQYVFVEGLSEDQATKDALTYLEMHSDLPVRGSFSCSDSTVNKLYEMAHRSDLANFYYFPTDCPHREKNGWTGDASMSAEHMLQWLGAEKSFAEWLANIRACQREDGAVPGIVPTGGWGFEWGNGPAWDSVIVNLPYYTYQYTGDKKIIIDNASMIMRYLHYATTQFDERGLLAIGLGDWLQPMEDGTAATNSADAPLELTDSAIVFDMANKASFLFEQVGLLPQARFAAHIAGNLLNALRINLMDPKTCTAAGNCQTSQALFLALGLFKDEEIPQAKQVLLDMIHEKNDHLSSGMIGLRYLFHVLSALGESELAYAMITNDTYPGYGQWVKDGATTLYENFEKDLSFQEGETAHIPSLNHHFLGDIASWFVKSLAGLRFNPNADDVRRADVCPSFVDGLAFAKAEFTAPDGKISVGWKRADRNVDDFVNKIRNTDAGGAINTIVLSVTAPETIHGQIVLPKGYSFLRGGTCCDLEGGTYTIVKDVE</sequence>
<name>A0A926DMT3_9FIRM</name>
<protein>
    <recommendedName>
        <fullName evidence="2">alpha-L-rhamnosidase</fullName>
        <ecNumber evidence="2">3.2.1.40</ecNumber>
    </recommendedName>
</protein>
<evidence type="ECO:0000259" key="4">
    <source>
        <dbReference type="Pfam" id="PF08531"/>
    </source>
</evidence>
<dbReference type="PANTHER" id="PTHR33307">
    <property type="entry name" value="ALPHA-RHAMNOSIDASE (EUROFUNG)"/>
    <property type="match status" value="1"/>
</dbReference>
<dbReference type="Pfam" id="PF17389">
    <property type="entry name" value="Bac_rhamnosid6H"/>
    <property type="match status" value="1"/>
</dbReference>